<keyword evidence="4" id="KW-0813">Transport</keyword>
<dbReference type="GO" id="GO:0006826">
    <property type="term" value="P:iron ion transport"/>
    <property type="evidence" value="ECO:0007669"/>
    <property type="project" value="TreeGrafter"/>
</dbReference>
<feature type="transmembrane region" description="Helical" evidence="13">
    <location>
        <begin position="250"/>
        <end position="273"/>
    </location>
</feature>
<dbReference type="PANTHER" id="PTHR32361">
    <property type="entry name" value="FERRIC/CUPRIC REDUCTASE TRANSMEMBRANE COMPONENT"/>
    <property type="match status" value="1"/>
</dbReference>
<evidence type="ECO:0000256" key="11">
    <source>
        <dbReference type="ARBA" id="ARBA00023136"/>
    </source>
</evidence>
<dbReference type="EC" id="1.16.1.9" evidence="3"/>
<protein>
    <recommendedName>
        <fullName evidence="3">ferric-chelate reductase (NADPH)</fullName>
        <ecNumber evidence="3">1.16.1.9</ecNumber>
    </recommendedName>
</protein>
<dbReference type="Pfam" id="PF01794">
    <property type="entry name" value="Ferric_reduct"/>
    <property type="match status" value="1"/>
</dbReference>
<keyword evidence="6 13" id="KW-0812">Transmembrane</keyword>
<evidence type="ECO:0000256" key="13">
    <source>
        <dbReference type="SAM" id="Phobius"/>
    </source>
</evidence>
<dbReference type="GO" id="GO:0015677">
    <property type="term" value="P:copper ion import"/>
    <property type="evidence" value="ECO:0007669"/>
    <property type="project" value="TreeGrafter"/>
</dbReference>
<dbReference type="AlphaFoldDB" id="A0A0F8CWE5"/>
<comment type="subcellular location">
    <subcellularLocation>
        <location evidence="1">Cell membrane</location>
        <topology evidence="1">Multi-pass membrane protein</topology>
    </subcellularLocation>
</comment>
<feature type="transmembrane region" description="Helical" evidence="13">
    <location>
        <begin position="169"/>
        <end position="190"/>
    </location>
</feature>
<dbReference type="Pfam" id="PF08022">
    <property type="entry name" value="FAD_binding_8"/>
    <property type="match status" value="1"/>
</dbReference>
<dbReference type="CDD" id="cd06186">
    <property type="entry name" value="NOX_Duox_like_FAD_NADP"/>
    <property type="match status" value="1"/>
</dbReference>
<feature type="transmembrane region" description="Helical" evidence="13">
    <location>
        <begin position="211"/>
        <end position="230"/>
    </location>
</feature>
<feature type="domain" description="FAD-binding FR-type" evidence="14">
    <location>
        <begin position="316"/>
        <end position="454"/>
    </location>
</feature>
<keyword evidence="7" id="KW-0249">Electron transport</keyword>
<evidence type="ECO:0000256" key="2">
    <source>
        <dbReference type="ARBA" id="ARBA00006278"/>
    </source>
</evidence>
<comment type="caution">
    <text evidence="15">The sequence shown here is derived from an EMBL/GenBank/DDBJ whole genome shotgun (WGS) entry which is preliminary data.</text>
</comment>
<dbReference type="Gene3D" id="3.40.50.80">
    <property type="entry name" value="Nucleotide-binding domain of ferredoxin-NADP reductase (FNR) module"/>
    <property type="match status" value="1"/>
</dbReference>
<comment type="catalytic activity">
    <reaction evidence="12">
        <text>2 a Fe(II)-siderophore + NADP(+) + H(+) = 2 a Fe(III)-siderophore + NADPH</text>
        <dbReference type="Rhea" id="RHEA:28795"/>
        <dbReference type="Rhea" id="RHEA-COMP:11342"/>
        <dbReference type="Rhea" id="RHEA-COMP:11344"/>
        <dbReference type="ChEBI" id="CHEBI:15378"/>
        <dbReference type="ChEBI" id="CHEBI:29033"/>
        <dbReference type="ChEBI" id="CHEBI:29034"/>
        <dbReference type="ChEBI" id="CHEBI:57783"/>
        <dbReference type="ChEBI" id="CHEBI:58349"/>
        <dbReference type="EC" id="1.16.1.9"/>
    </reaction>
</comment>
<evidence type="ECO:0000256" key="9">
    <source>
        <dbReference type="ARBA" id="ARBA00023002"/>
    </source>
</evidence>
<dbReference type="Proteomes" id="UP000034841">
    <property type="component" value="Unassembled WGS sequence"/>
</dbReference>
<dbReference type="SFLD" id="SFLDS00052">
    <property type="entry name" value="Ferric_Reductase_Domain"/>
    <property type="match status" value="1"/>
</dbReference>
<dbReference type="Pfam" id="PF08030">
    <property type="entry name" value="NAD_binding_6"/>
    <property type="match status" value="1"/>
</dbReference>
<evidence type="ECO:0000259" key="14">
    <source>
        <dbReference type="PROSITE" id="PS51384"/>
    </source>
</evidence>
<name>A0A0F8CWE5_CERFI</name>
<comment type="similarity">
    <text evidence="2">Belongs to the ferric reductase (FRE) family.</text>
</comment>
<dbReference type="GO" id="GO:0006879">
    <property type="term" value="P:intracellular iron ion homeostasis"/>
    <property type="evidence" value="ECO:0007669"/>
    <property type="project" value="TreeGrafter"/>
</dbReference>
<dbReference type="InterPro" id="IPR051410">
    <property type="entry name" value="Ferric/Cupric_Reductase"/>
</dbReference>
<evidence type="ECO:0000313" key="15">
    <source>
        <dbReference type="EMBL" id="KKF94992.1"/>
    </source>
</evidence>
<feature type="transmembrane region" description="Helical" evidence="13">
    <location>
        <begin position="48"/>
        <end position="68"/>
    </location>
</feature>
<feature type="transmembrane region" description="Helical" evidence="13">
    <location>
        <begin position="285"/>
        <end position="301"/>
    </location>
</feature>
<proteinExistence type="inferred from homology"/>
<reference evidence="15 16" key="1">
    <citation type="submission" date="2015-04" db="EMBL/GenBank/DDBJ databases">
        <title>Genome sequence of Ceratocystis platani, a major pathogen of plane trees.</title>
        <authorList>
            <person name="Belbahri L."/>
        </authorList>
    </citation>
    <scope>NUCLEOTIDE SEQUENCE [LARGE SCALE GENOMIC DNA]</scope>
    <source>
        <strain evidence="15 16">CFO</strain>
    </source>
</reference>
<dbReference type="PROSITE" id="PS51384">
    <property type="entry name" value="FAD_FR"/>
    <property type="match status" value="1"/>
</dbReference>
<keyword evidence="5" id="KW-1003">Cell membrane</keyword>
<evidence type="ECO:0000256" key="4">
    <source>
        <dbReference type="ARBA" id="ARBA00022448"/>
    </source>
</evidence>
<evidence type="ECO:0000256" key="7">
    <source>
        <dbReference type="ARBA" id="ARBA00022982"/>
    </source>
</evidence>
<evidence type="ECO:0000313" key="16">
    <source>
        <dbReference type="Proteomes" id="UP000034841"/>
    </source>
</evidence>
<sequence length="635" mass="71335">MGKGHIQDFDSATQLEGHWGYADRVIPCVNDAGSCEYLDLVYGSHDRGMVYTGVFWLTVAFILTCFAINRYISLSRALPLDSPAEAQLPMSGFFRAKTAVQTYLRRYLLPNNPLRFVFGYVTRYQVAVFGLFLVYMTIWSFVGLIYKKWKTPVKGEVDMYNTRSTLGPWANRVGVLAYALTPLSILLASRESFLSYATGIPYTSFLFLHRWVGYLIVLQSMLHTMGWIMVEAWLYKPQPEVWNNFVPQLYIKWGFVGLGLLTLIWLLSLPWAIRNITGYEFFRKAHYVMAMVYIGALIGHWKNLQCFLIPGICLWAIDRALRVVRPFQLHDRGNTWGIIPAQASVKLWKDDVNGDIYRLDFDIKQKSWKVGQHFFLCFPQSGWWQSHPFTPISAPPTTADAKSSPQSMTQSYVIRAKGGETKKIAALAESRLASDPKSTLSVIITGAYGENITESFTPQSNILCVAGGTGIAYVLPPLIQLARASNISSDRKIELIWVVRRKLDIEWIQPELETLLAPVSAKIVVKMFVTTETASDHGDAKVSANLEKQASSDSNSSLNSETPYALGWGRPELMAAVREFVDTTIKGETTVVASGPLGMVSDLRRAVAVCNDGSKVWKGEERFSVRLVCDERLEG</sequence>
<dbReference type="EMBL" id="LBBL01000126">
    <property type="protein sequence ID" value="KKF94992.1"/>
    <property type="molecule type" value="Genomic_DNA"/>
</dbReference>
<dbReference type="GO" id="GO:0005886">
    <property type="term" value="C:plasma membrane"/>
    <property type="evidence" value="ECO:0007669"/>
    <property type="project" value="UniProtKB-SubCell"/>
</dbReference>
<evidence type="ECO:0000256" key="6">
    <source>
        <dbReference type="ARBA" id="ARBA00022692"/>
    </source>
</evidence>
<dbReference type="GO" id="GO:0052851">
    <property type="term" value="F:ferric-chelate reductase (NADPH) activity"/>
    <property type="evidence" value="ECO:0007669"/>
    <property type="project" value="UniProtKB-EC"/>
</dbReference>
<dbReference type="InterPro" id="IPR013112">
    <property type="entry name" value="FAD-bd_8"/>
</dbReference>
<evidence type="ECO:0000256" key="8">
    <source>
        <dbReference type="ARBA" id="ARBA00022989"/>
    </source>
</evidence>
<accession>A0A0F8CWE5</accession>
<evidence type="ECO:0000256" key="1">
    <source>
        <dbReference type="ARBA" id="ARBA00004651"/>
    </source>
</evidence>
<keyword evidence="10" id="KW-0406">Ion transport</keyword>
<feature type="transmembrane region" description="Helical" evidence="13">
    <location>
        <begin position="124"/>
        <end position="146"/>
    </location>
</feature>
<keyword evidence="8 13" id="KW-1133">Transmembrane helix</keyword>
<evidence type="ECO:0000256" key="10">
    <source>
        <dbReference type="ARBA" id="ARBA00023065"/>
    </source>
</evidence>
<evidence type="ECO:0000256" key="5">
    <source>
        <dbReference type="ARBA" id="ARBA00022475"/>
    </source>
</evidence>
<dbReference type="InterPro" id="IPR017927">
    <property type="entry name" value="FAD-bd_FR_type"/>
</dbReference>
<dbReference type="PANTHER" id="PTHR32361:SF3">
    <property type="entry name" value="REDUCTASE, PUTATIVE (AFU_ORTHOLOGUE AFUA_6G13750)-RELATED"/>
    <property type="match status" value="1"/>
</dbReference>
<dbReference type="InterPro" id="IPR017938">
    <property type="entry name" value="Riboflavin_synthase-like_b-brl"/>
</dbReference>
<dbReference type="SUPFAM" id="SSF52343">
    <property type="entry name" value="Ferredoxin reductase-like, C-terminal NADP-linked domain"/>
    <property type="match status" value="1"/>
</dbReference>
<keyword evidence="9 15" id="KW-0560">Oxidoreductase</keyword>
<dbReference type="InterPro" id="IPR039261">
    <property type="entry name" value="FNR_nucleotide-bd"/>
</dbReference>
<dbReference type="InterPro" id="IPR013121">
    <property type="entry name" value="Fe_red_NAD-bd_6"/>
</dbReference>
<gene>
    <name evidence="15" type="primary">FRE2_2</name>
    <name evidence="15" type="ORF">CFO_g2673</name>
</gene>
<dbReference type="InterPro" id="IPR013130">
    <property type="entry name" value="Fe3_Rdtase_TM_dom"/>
</dbReference>
<keyword evidence="16" id="KW-1185">Reference proteome</keyword>
<evidence type="ECO:0000256" key="3">
    <source>
        <dbReference type="ARBA" id="ARBA00012668"/>
    </source>
</evidence>
<dbReference type="SUPFAM" id="SSF63380">
    <property type="entry name" value="Riboflavin synthase domain-like"/>
    <property type="match status" value="1"/>
</dbReference>
<keyword evidence="11 13" id="KW-0472">Membrane</keyword>
<organism evidence="15 16">
    <name type="scientific">Ceratocystis fimbriata f. sp. platani</name>
    <dbReference type="NCBI Taxonomy" id="88771"/>
    <lineage>
        <taxon>Eukaryota</taxon>
        <taxon>Fungi</taxon>
        <taxon>Dikarya</taxon>
        <taxon>Ascomycota</taxon>
        <taxon>Pezizomycotina</taxon>
        <taxon>Sordariomycetes</taxon>
        <taxon>Hypocreomycetidae</taxon>
        <taxon>Microascales</taxon>
        <taxon>Ceratocystidaceae</taxon>
        <taxon>Ceratocystis</taxon>
    </lineage>
</organism>
<dbReference type="SFLD" id="SFLDG01168">
    <property type="entry name" value="Ferric_reductase_subgroup_(FRE"/>
    <property type="match status" value="1"/>
</dbReference>
<dbReference type="OrthoDB" id="167398at2759"/>
<evidence type="ECO:0000256" key="12">
    <source>
        <dbReference type="ARBA" id="ARBA00048483"/>
    </source>
</evidence>